<accession>A0ABP8Q1U2</accession>
<dbReference type="NCBIfam" id="TIGR03569">
    <property type="entry name" value="NeuB_NnaB"/>
    <property type="match status" value="1"/>
</dbReference>
<evidence type="ECO:0000313" key="3">
    <source>
        <dbReference type="Proteomes" id="UP001501321"/>
    </source>
</evidence>
<dbReference type="Gene3D" id="3.90.1210.10">
    <property type="entry name" value="Antifreeze-like/N-acetylneuraminic acid synthase C-terminal domain"/>
    <property type="match status" value="1"/>
</dbReference>
<reference evidence="3" key="1">
    <citation type="journal article" date="2019" name="Int. J. Syst. Evol. Microbiol.">
        <title>The Global Catalogue of Microorganisms (GCM) 10K type strain sequencing project: providing services to taxonomists for standard genome sequencing and annotation.</title>
        <authorList>
            <consortium name="The Broad Institute Genomics Platform"/>
            <consortium name="The Broad Institute Genome Sequencing Center for Infectious Disease"/>
            <person name="Wu L."/>
            <person name="Ma J."/>
        </authorList>
    </citation>
    <scope>NUCLEOTIDE SEQUENCE [LARGE SCALE GENOMIC DNA]</scope>
    <source>
        <strain evidence="3">JCM 32226</strain>
    </source>
</reference>
<gene>
    <name evidence="2" type="primary">neuB</name>
    <name evidence="2" type="ORF">GCM10023095_12110</name>
</gene>
<evidence type="ECO:0000313" key="2">
    <source>
        <dbReference type="EMBL" id="GAA4496685.1"/>
    </source>
</evidence>
<dbReference type="EMBL" id="BAABFC010000009">
    <property type="protein sequence ID" value="GAA4496685.1"/>
    <property type="molecule type" value="Genomic_DNA"/>
</dbReference>
<dbReference type="Pfam" id="PF03102">
    <property type="entry name" value="NeuB"/>
    <property type="match status" value="1"/>
</dbReference>
<protein>
    <submittedName>
        <fullName evidence="2">N-acetylneuraminate synthase</fullName>
    </submittedName>
</protein>
<dbReference type="Proteomes" id="UP001501321">
    <property type="component" value="Unassembled WGS sequence"/>
</dbReference>
<dbReference type="RefSeq" id="WP_345011072.1">
    <property type="nucleotide sequence ID" value="NZ_BAABFC010000009.1"/>
</dbReference>
<name>A0ABP8Q1U2_9GAMM</name>
<dbReference type="InterPro" id="IPR013132">
    <property type="entry name" value="PseI/NeuA/B-like_N"/>
</dbReference>
<evidence type="ECO:0000259" key="1">
    <source>
        <dbReference type="Pfam" id="PF03102"/>
    </source>
</evidence>
<dbReference type="CDD" id="cd11615">
    <property type="entry name" value="SAF_NeuB_like"/>
    <property type="match status" value="1"/>
</dbReference>
<organism evidence="2 3">
    <name type="scientific">Pseudaeromonas paramecii</name>
    <dbReference type="NCBI Taxonomy" id="2138166"/>
    <lineage>
        <taxon>Bacteria</taxon>
        <taxon>Pseudomonadati</taxon>
        <taxon>Pseudomonadota</taxon>
        <taxon>Gammaproteobacteria</taxon>
        <taxon>Aeromonadales</taxon>
        <taxon>Aeromonadaceae</taxon>
        <taxon>Pseudaeromonas</taxon>
    </lineage>
</organism>
<proteinExistence type="predicted"/>
<feature type="domain" description="PseI/NeuA/B-like" evidence="1">
    <location>
        <begin position="28"/>
        <end position="294"/>
    </location>
</feature>
<dbReference type="InterPro" id="IPR057736">
    <property type="entry name" value="SAF_PseI/NeuA/NeuB"/>
</dbReference>
<dbReference type="PANTHER" id="PTHR42966:SF1">
    <property type="entry name" value="SIALIC ACID SYNTHASE"/>
    <property type="match status" value="1"/>
</dbReference>
<dbReference type="InterPro" id="IPR020007">
    <property type="entry name" value="NeuB/NeuA"/>
</dbReference>
<dbReference type="SUPFAM" id="SSF51269">
    <property type="entry name" value="AFP III-like domain"/>
    <property type="match status" value="1"/>
</dbReference>
<dbReference type="Gene3D" id="3.20.20.70">
    <property type="entry name" value="Aldolase class I"/>
    <property type="match status" value="1"/>
</dbReference>
<dbReference type="PANTHER" id="PTHR42966">
    <property type="entry name" value="N-ACETYLNEURAMINATE SYNTHASE"/>
    <property type="match status" value="1"/>
</dbReference>
<dbReference type="SUPFAM" id="SSF51569">
    <property type="entry name" value="Aldolase"/>
    <property type="match status" value="1"/>
</dbReference>
<dbReference type="InterPro" id="IPR036732">
    <property type="entry name" value="AFP_Neu5c_C_sf"/>
</dbReference>
<sequence length="361" mass="38910">MNTRSDAVFIIAEAGVNHNGDLVLAKQLIQAAAAAGADAVKFQSFVVDELVTPEVGMADYQRRNLDSEQSQYEMLSRLALSFEAQRALALYAAEQGIMWLSSPFDLTSLAFLVDEMHLSLLKIPSGELTNGPLLLAAARSSLPLIVSTGMATLEDIQHALAILAFGALDKTSAPTPEALGDLFNNPAALAALRQRVTLLHCTSEYPAPADSINLRAMQTLREHFKLPVGFSDHSQGIHIPVAAAALGACVIEKHFTLDRQLPGPDHLASLEPDELGQMVRQIREIELAVGDGRKQPTAAELNTAACARRRLVALRPIAEGECFNESNLGVRRHHAGRSGLDYWQLLGRPAGRDYQAGEGIA</sequence>
<keyword evidence="3" id="KW-1185">Reference proteome</keyword>
<dbReference type="InterPro" id="IPR013785">
    <property type="entry name" value="Aldolase_TIM"/>
</dbReference>
<comment type="caution">
    <text evidence="2">The sequence shown here is derived from an EMBL/GenBank/DDBJ whole genome shotgun (WGS) entry which is preliminary data.</text>
</comment>
<dbReference type="InterPro" id="IPR051690">
    <property type="entry name" value="PseI-like"/>
</dbReference>